<evidence type="ECO:0000259" key="2">
    <source>
        <dbReference type="Pfam" id="PF00496"/>
    </source>
</evidence>
<keyword evidence="4" id="KW-1185">Reference proteome</keyword>
<feature type="domain" description="Solute-binding protein family 5" evidence="2">
    <location>
        <begin position="80"/>
        <end position="521"/>
    </location>
</feature>
<organism evidence="3 4">
    <name type="scientific">Geochorda subterranea</name>
    <dbReference type="NCBI Taxonomy" id="3109564"/>
    <lineage>
        <taxon>Bacteria</taxon>
        <taxon>Bacillati</taxon>
        <taxon>Bacillota</taxon>
        <taxon>Limnochordia</taxon>
        <taxon>Limnochordales</taxon>
        <taxon>Geochordaceae</taxon>
        <taxon>Geochorda</taxon>
    </lineage>
</organism>
<dbReference type="CDD" id="cd08512">
    <property type="entry name" value="PBP2_NikA_DppA_OppA_like_7"/>
    <property type="match status" value="1"/>
</dbReference>
<evidence type="ECO:0000313" key="4">
    <source>
        <dbReference type="Proteomes" id="UP001333102"/>
    </source>
</evidence>
<dbReference type="SUPFAM" id="SSF53850">
    <property type="entry name" value="Periplasmic binding protein-like II"/>
    <property type="match status" value="1"/>
</dbReference>
<name>A0ABZ1BLZ2_9FIRM</name>
<reference evidence="4" key="1">
    <citation type="submission" date="2023-12" db="EMBL/GenBank/DDBJ databases">
        <title>Novel isolates from deep terrestrial aquifers shed light on the physiology and ecology of the class Limnochordia.</title>
        <authorList>
            <person name="Karnachuk O.V."/>
            <person name="Lukina A.P."/>
            <person name="Avakyan M.R."/>
            <person name="Kadnikov V."/>
            <person name="Begmatov S."/>
            <person name="Beletsky A.V."/>
            <person name="Mardanov A.V."/>
            <person name="Ravin N.V."/>
        </authorList>
    </citation>
    <scope>NUCLEOTIDE SEQUENCE [LARGE SCALE GENOMIC DNA]</scope>
    <source>
        <strain evidence="4">LN</strain>
    </source>
</reference>
<dbReference type="Gene3D" id="3.40.190.10">
    <property type="entry name" value="Periplasmic binding protein-like II"/>
    <property type="match status" value="1"/>
</dbReference>
<keyword evidence="1" id="KW-0732">Signal</keyword>
<sequence length="607" mass="68917">MRRSGTVPWFTVVVVALALSAGAGLPAAAETVKNPDTMVKATYGEPETLDPAYAYDTASGEVIYQIYENLIDFDHGDLSKFVPMLATQVPSVENGLVSPDGLVYRFPIRQGVRFHNGNPLTPEDVEYTFERAMLQDRSGGPIWMFLEPLLGYSTIEELAKDLAGVDSFDQVPPEVLREVYRRVDAAVEVEGDTVVFRLARPYPPFLSILAHGGSWSSIIDKEWAIAQGDWDGSEDWVRWHDPKAENDPLYDKANGTGPYRLVAWEKGNQIILQRNEDYWREPAPIKTVVIRNVQEWATRQLMLQSGDADIVTVDPPYLEQVAAMPGVRVLRRQPWLANTAAFFTFNIAVEGNDFIGSGKLDGQGIPPDFFSDIDVRKAFNYSFDWQVYIDDVNMGEATQARGPIPASLPFFNPEQPVYQLDLRKAEEHFRRAWGGRLWETGFRMTIAYNAGNDARRIAAEILEQNIESLNPKFQIDIQSLQWPTYLQAYRESRLPLFIIGWLADFPDPHNFVVPFMHSTGTYAAAQRLPAELTREIDALIDRAVSTTDPEVRRDAYYRLQQIAYEQAIDIFLVDRTQPVVMRDWVQGWYPNAIRPGEDFYRLRKASS</sequence>
<dbReference type="InterPro" id="IPR000914">
    <property type="entry name" value="SBP_5_dom"/>
</dbReference>
<dbReference type="Proteomes" id="UP001333102">
    <property type="component" value="Chromosome"/>
</dbReference>
<dbReference type="Pfam" id="PF00496">
    <property type="entry name" value="SBP_bac_5"/>
    <property type="match status" value="1"/>
</dbReference>
<proteinExistence type="predicted"/>
<feature type="chain" id="PRO_5047471341" evidence="1">
    <location>
        <begin position="24"/>
        <end position="607"/>
    </location>
</feature>
<dbReference type="InterPro" id="IPR030678">
    <property type="entry name" value="Peptide/Ni-bd"/>
</dbReference>
<evidence type="ECO:0000313" key="3">
    <source>
        <dbReference type="EMBL" id="WRP13590.1"/>
    </source>
</evidence>
<dbReference type="Gene3D" id="3.10.105.10">
    <property type="entry name" value="Dipeptide-binding Protein, Domain 3"/>
    <property type="match status" value="1"/>
</dbReference>
<evidence type="ECO:0000256" key="1">
    <source>
        <dbReference type="SAM" id="SignalP"/>
    </source>
</evidence>
<dbReference type="PANTHER" id="PTHR30290">
    <property type="entry name" value="PERIPLASMIC BINDING COMPONENT OF ABC TRANSPORTER"/>
    <property type="match status" value="1"/>
</dbReference>
<dbReference type="RefSeq" id="WP_324667835.1">
    <property type="nucleotide sequence ID" value="NZ_CP141614.1"/>
</dbReference>
<feature type="signal peptide" evidence="1">
    <location>
        <begin position="1"/>
        <end position="23"/>
    </location>
</feature>
<dbReference type="EMBL" id="CP141614">
    <property type="protein sequence ID" value="WRP13590.1"/>
    <property type="molecule type" value="Genomic_DNA"/>
</dbReference>
<dbReference type="PANTHER" id="PTHR30290:SF34">
    <property type="entry name" value="ABC TRANSPORTER, PERIPLASMIC OLIGO-PEPTIDE BINDING PROTEIN, PUTATIVE-RELATED"/>
    <property type="match status" value="1"/>
</dbReference>
<dbReference type="InterPro" id="IPR039424">
    <property type="entry name" value="SBP_5"/>
</dbReference>
<dbReference type="PIRSF" id="PIRSF002741">
    <property type="entry name" value="MppA"/>
    <property type="match status" value="1"/>
</dbReference>
<accession>A0ABZ1BLZ2</accession>
<gene>
    <name evidence="3" type="ORF">VLY81_09010</name>
</gene>
<protein>
    <submittedName>
        <fullName evidence="3">ABC transporter substrate-binding protein</fullName>
    </submittedName>
</protein>